<evidence type="ECO:0000313" key="6">
    <source>
        <dbReference type="Proteomes" id="UP000484547"/>
    </source>
</evidence>
<dbReference type="PANTHER" id="PTHR30535">
    <property type="entry name" value="VITAMIN B12-BINDING PROTEIN"/>
    <property type="match status" value="1"/>
</dbReference>
<dbReference type="PROSITE" id="PS50983">
    <property type="entry name" value="FE_B12_PBP"/>
    <property type="match status" value="1"/>
</dbReference>
<dbReference type="AlphaFoldDB" id="A0A7X2XFR5"/>
<comment type="similarity">
    <text evidence="1">Belongs to the bacterial solute-binding protein 8 family.</text>
</comment>
<reference evidence="5 6" key="1">
    <citation type="journal article" date="2019" name="Nat. Med.">
        <title>A library of human gut bacterial isolates paired with longitudinal multiomics data enables mechanistic microbiome research.</title>
        <authorList>
            <person name="Poyet M."/>
            <person name="Groussin M."/>
            <person name="Gibbons S.M."/>
            <person name="Avila-Pacheco J."/>
            <person name="Jiang X."/>
            <person name="Kearney S.M."/>
            <person name="Perrotta A.R."/>
            <person name="Berdy B."/>
            <person name="Zhao S."/>
            <person name="Lieberman T.D."/>
            <person name="Swanson P.K."/>
            <person name="Smith M."/>
            <person name="Roesemann S."/>
            <person name="Alexander J.E."/>
            <person name="Rich S.A."/>
            <person name="Livny J."/>
            <person name="Vlamakis H."/>
            <person name="Clish C."/>
            <person name="Bullock K."/>
            <person name="Deik A."/>
            <person name="Scott J."/>
            <person name="Pierce K.A."/>
            <person name="Xavier R.J."/>
            <person name="Alm E.J."/>
        </authorList>
    </citation>
    <scope>NUCLEOTIDE SEQUENCE [LARGE SCALE GENOMIC DNA]</scope>
    <source>
        <strain evidence="3 6">BIOML-A13</strain>
        <strain evidence="4 5">BIOML-A3</strain>
    </source>
</reference>
<dbReference type="RefSeq" id="WP_155163951.1">
    <property type="nucleotide sequence ID" value="NZ_DBFCBI010000071.1"/>
</dbReference>
<proteinExistence type="inferred from homology"/>
<dbReference type="EMBL" id="WNBM01000003">
    <property type="protein sequence ID" value="MTT75925.1"/>
    <property type="molecule type" value="Genomic_DNA"/>
</dbReference>
<evidence type="ECO:0000256" key="1">
    <source>
        <dbReference type="ARBA" id="ARBA00008814"/>
    </source>
</evidence>
<comment type="caution">
    <text evidence="3">The sequence shown here is derived from an EMBL/GenBank/DDBJ whole genome shotgun (WGS) entry which is preliminary data.</text>
</comment>
<dbReference type="Pfam" id="PF01497">
    <property type="entry name" value="Peripla_BP_2"/>
    <property type="match status" value="1"/>
</dbReference>
<dbReference type="Gene3D" id="3.40.50.1980">
    <property type="entry name" value="Nitrogenase molybdenum iron protein domain"/>
    <property type="match status" value="2"/>
</dbReference>
<evidence type="ECO:0000313" key="4">
    <source>
        <dbReference type="EMBL" id="MTU03987.1"/>
    </source>
</evidence>
<evidence type="ECO:0000313" key="5">
    <source>
        <dbReference type="Proteomes" id="UP000443070"/>
    </source>
</evidence>
<evidence type="ECO:0000313" key="3">
    <source>
        <dbReference type="EMBL" id="MTT75925.1"/>
    </source>
</evidence>
<organism evidence="3 6">
    <name type="scientific">Phascolarctobacterium faecium</name>
    <dbReference type="NCBI Taxonomy" id="33025"/>
    <lineage>
        <taxon>Bacteria</taxon>
        <taxon>Bacillati</taxon>
        <taxon>Bacillota</taxon>
        <taxon>Negativicutes</taxon>
        <taxon>Acidaminococcales</taxon>
        <taxon>Acidaminococcaceae</taxon>
        <taxon>Phascolarctobacterium</taxon>
    </lineage>
</organism>
<dbReference type="OrthoDB" id="9787830at2"/>
<dbReference type="InterPro" id="IPR050902">
    <property type="entry name" value="ABC_Transporter_SBP"/>
</dbReference>
<dbReference type="Proteomes" id="UP000484547">
    <property type="component" value="Unassembled WGS sequence"/>
</dbReference>
<protein>
    <submittedName>
        <fullName evidence="3">ABC transporter substrate-binding protein</fullName>
    </submittedName>
</protein>
<sequence length="331" mass="36976">MKNKLLLLAVVVIVGALLYYCFNTGNKSEDVSAAAGETYKLEYTPTLQAYGFTEPVVLKAKPQRVVSLVHTPVLALYEMGIKQVAVPQAAMLEWPADLVKDAKLLNVSMNSNFDIESVIALEPDLVIVGYQSKDTYGKILDREKIPVYYVDAGHVVSYESIKELTDVLIKAFGQHNAGAEAITDRFNKLEARMAEKRQENKGQKVMVLQSAPPRHYIQGKDGTLGSMLDMLGYENVYQNNKMVLIDLEQALSYEPDLLFCVGGSKTAAEHQQVMEEDFAKNPEYWNNIKAIREHEVIYLPIKYVATAGINVIDNINELIDIIDAKKLKQNG</sequence>
<evidence type="ECO:0000259" key="2">
    <source>
        <dbReference type="PROSITE" id="PS50983"/>
    </source>
</evidence>
<keyword evidence="5" id="KW-1185">Reference proteome</keyword>
<dbReference type="GO" id="GO:0071281">
    <property type="term" value="P:cellular response to iron ion"/>
    <property type="evidence" value="ECO:0007669"/>
    <property type="project" value="TreeGrafter"/>
</dbReference>
<name>A0A7X2XFR5_9FIRM</name>
<dbReference type="PANTHER" id="PTHR30535:SF34">
    <property type="entry name" value="MOLYBDATE-BINDING PROTEIN MOLA"/>
    <property type="match status" value="1"/>
</dbReference>
<dbReference type="InterPro" id="IPR002491">
    <property type="entry name" value="ABC_transptr_periplasmic_BD"/>
</dbReference>
<dbReference type="SUPFAM" id="SSF53807">
    <property type="entry name" value="Helical backbone' metal receptor"/>
    <property type="match status" value="1"/>
</dbReference>
<feature type="domain" description="Fe/B12 periplasmic-binding" evidence="2">
    <location>
        <begin position="64"/>
        <end position="326"/>
    </location>
</feature>
<dbReference type="EMBL" id="WNBW01000003">
    <property type="protein sequence ID" value="MTU03987.1"/>
    <property type="molecule type" value="Genomic_DNA"/>
</dbReference>
<accession>A0A7X2XFR5</accession>
<dbReference type="Proteomes" id="UP000443070">
    <property type="component" value="Unassembled WGS sequence"/>
</dbReference>
<gene>
    <name evidence="3" type="ORF">GMD11_06570</name>
    <name evidence="4" type="ORF">GMD18_06215</name>
</gene>